<proteinExistence type="predicted"/>
<evidence type="ECO:0000313" key="1">
    <source>
        <dbReference type="EMBL" id="KAF5187194.1"/>
    </source>
</evidence>
<name>A0A7J6VQ15_THATH</name>
<accession>A0A7J6VQ15</accession>
<dbReference type="Proteomes" id="UP000554482">
    <property type="component" value="Unassembled WGS sequence"/>
</dbReference>
<organism evidence="1 2">
    <name type="scientific">Thalictrum thalictroides</name>
    <name type="common">Rue-anemone</name>
    <name type="synonym">Anemone thalictroides</name>
    <dbReference type="NCBI Taxonomy" id="46969"/>
    <lineage>
        <taxon>Eukaryota</taxon>
        <taxon>Viridiplantae</taxon>
        <taxon>Streptophyta</taxon>
        <taxon>Embryophyta</taxon>
        <taxon>Tracheophyta</taxon>
        <taxon>Spermatophyta</taxon>
        <taxon>Magnoliopsida</taxon>
        <taxon>Ranunculales</taxon>
        <taxon>Ranunculaceae</taxon>
        <taxon>Thalictroideae</taxon>
        <taxon>Thalictrum</taxon>
    </lineage>
</organism>
<evidence type="ECO:0000313" key="2">
    <source>
        <dbReference type="Proteomes" id="UP000554482"/>
    </source>
</evidence>
<gene>
    <name evidence="1" type="ORF">FRX31_023217</name>
</gene>
<dbReference type="OrthoDB" id="1978536at2759"/>
<protein>
    <submittedName>
        <fullName evidence="1">Uncharacterized protein</fullName>
    </submittedName>
</protein>
<dbReference type="AlphaFoldDB" id="A0A7J6VQ15"/>
<reference evidence="1 2" key="1">
    <citation type="submission" date="2020-06" db="EMBL/GenBank/DDBJ databases">
        <title>Transcriptomic and genomic resources for Thalictrum thalictroides and T. hernandezii: Facilitating candidate gene discovery in an emerging model plant lineage.</title>
        <authorList>
            <person name="Arias T."/>
            <person name="Riano-Pachon D.M."/>
            <person name="Di Stilio V.S."/>
        </authorList>
    </citation>
    <scope>NUCLEOTIDE SEQUENCE [LARGE SCALE GENOMIC DNA]</scope>
    <source>
        <strain evidence="2">cv. WT478/WT964</strain>
        <tissue evidence="1">Leaves</tissue>
    </source>
</reference>
<sequence length="338" mass="37571">MENELGFAPITINEIAPPNSRRPFRFAHQPTLEGGQFRRFNPYSYPRRARVMTTSHPQGFEEYLRRQYRMRSAIFPDQRPQGPINFPSITGLVHSTRQPRTHSSISDISRTMLQSRNMAEYSFDVMQLVAHVVHNGLDLLEYMRLHGTNGMEPAHMINNLHEMLIMREATMAGVNLSMSMYRMALVRCMSMYPRVSLTTQRILALANPWEMAPPNMERNHPPPFTGVVVHEQQHPIVLDPASNFTNNGSGGTIGEELDLAVVLAAAGNFTNNGFGGTTGDELDLGVVLGPASNFTNNGFGGTTGEELDFGVVHSPTSNFINNGSGRTTGEELDLTLRL</sequence>
<keyword evidence="2" id="KW-1185">Reference proteome</keyword>
<dbReference type="EMBL" id="JABWDY010028310">
    <property type="protein sequence ID" value="KAF5187194.1"/>
    <property type="molecule type" value="Genomic_DNA"/>
</dbReference>
<comment type="caution">
    <text evidence="1">The sequence shown here is derived from an EMBL/GenBank/DDBJ whole genome shotgun (WGS) entry which is preliminary data.</text>
</comment>